<dbReference type="EMBL" id="JBANQN010000008">
    <property type="protein sequence ID" value="KAK6783075.1"/>
    <property type="molecule type" value="Genomic_DNA"/>
</dbReference>
<accession>A0AAN8T9L1</accession>
<keyword evidence="2" id="KW-1185">Reference proteome</keyword>
<gene>
    <name evidence="1" type="ORF">RDI58_020871</name>
</gene>
<evidence type="ECO:0000313" key="1">
    <source>
        <dbReference type="EMBL" id="KAK6783075.1"/>
    </source>
</evidence>
<name>A0AAN8T9L1_SOLBU</name>
<organism evidence="1 2">
    <name type="scientific">Solanum bulbocastanum</name>
    <name type="common">Wild potato</name>
    <dbReference type="NCBI Taxonomy" id="147425"/>
    <lineage>
        <taxon>Eukaryota</taxon>
        <taxon>Viridiplantae</taxon>
        <taxon>Streptophyta</taxon>
        <taxon>Embryophyta</taxon>
        <taxon>Tracheophyta</taxon>
        <taxon>Spermatophyta</taxon>
        <taxon>Magnoliopsida</taxon>
        <taxon>eudicotyledons</taxon>
        <taxon>Gunneridae</taxon>
        <taxon>Pentapetalae</taxon>
        <taxon>asterids</taxon>
        <taxon>lamiids</taxon>
        <taxon>Solanales</taxon>
        <taxon>Solanaceae</taxon>
        <taxon>Solanoideae</taxon>
        <taxon>Solaneae</taxon>
        <taxon>Solanum</taxon>
    </lineage>
</organism>
<evidence type="ECO:0000313" key="2">
    <source>
        <dbReference type="Proteomes" id="UP001371456"/>
    </source>
</evidence>
<proteinExistence type="predicted"/>
<reference evidence="1 2" key="1">
    <citation type="submission" date="2024-02" db="EMBL/GenBank/DDBJ databases">
        <title>de novo genome assembly of Solanum bulbocastanum strain 11H21.</title>
        <authorList>
            <person name="Hosaka A.J."/>
        </authorList>
    </citation>
    <scope>NUCLEOTIDE SEQUENCE [LARGE SCALE GENOMIC DNA]</scope>
    <source>
        <tissue evidence="1">Young leaves</tissue>
    </source>
</reference>
<protein>
    <submittedName>
        <fullName evidence="1">Uncharacterized protein</fullName>
    </submittedName>
</protein>
<dbReference type="AlphaFoldDB" id="A0AAN8T9L1"/>
<dbReference type="Proteomes" id="UP001371456">
    <property type="component" value="Unassembled WGS sequence"/>
</dbReference>
<sequence length="104" mass="11237">MSLASLISFHLLYHTFYSRSSLVHGSNCMHNVVLLAASVYCCSVPSGFMPELADDGLAWKADCLEEPSTRFSDREGGLAASPMDSPKLSFDIPTSSSTLIGLFE</sequence>
<comment type="caution">
    <text evidence="1">The sequence shown here is derived from an EMBL/GenBank/DDBJ whole genome shotgun (WGS) entry which is preliminary data.</text>
</comment>